<sequence>MSGSDVVAGTEQDWQTDAVDRAVRAAQGYWGPPQATYWCQARRRSQSRLIAVPGAIAGTAVLCAVPYTLMSEAYGAGVVVALIGILATGIAVLMYRVGKPKERIGVVLFSDGFVWDDGRESDVVPFDQIADVRRNVTQHLGTGGAVRYTSHQYTVIRPDGSRLVIDDAFRDVVELGDRVMSAVTALQVATGRERLHRGETLDFDPFAINRQGLRLDGDRPVTPWSEVSEVRLRDGSLEVLVNGRKVGARFIQQVPNVFVLVTLAEELRLADR</sequence>
<dbReference type="RefSeq" id="WP_196204496.1">
    <property type="nucleotide sequence ID" value="NZ_JADPUN010000256.1"/>
</dbReference>
<keyword evidence="1" id="KW-0812">Transmembrane</keyword>
<gene>
    <name evidence="2" type="ORF">I0C86_29050</name>
</gene>
<proteinExistence type="predicted"/>
<keyword evidence="1" id="KW-1133">Transmembrane helix</keyword>
<evidence type="ECO:0000256" key="1">
    <source>
        <dbReference type="SAM" id="Phobius"/>
    </source>
</evidence>
<dbReference type="Proteomes" id="UP000638560">
    <property type="component" value="Unassembled WGS sequence"/>
</dbReference>
<feature type="transmembrane region" description="Helical" evidence="1">
    <location>
        <begin position="73"/>
        <end position="95"/>
    </location>
</feature>
<accession>A0ABS0H3D9</accession>
<comment type="caution">
    <text evidence="2">The sequence shown here is derived from an EMBL/GenBank/DDBJ whole genome shotgun (WGS) entry which is preliminary data.</text>
</comment>
<feature type="transmembrane region" description="Helical" evidence="1">
    <location>
        <begin position="49"/>
        <end position="67"/>
    </location>
</feature>
<keyword evidence="3" id="KW-1185">Reference proteome</keyword>
<evidence type="ECO:0000313" key="2">
    <source>
        <dbReference type="EMBL" id="MBF9132977.1"/>
    </source>
</evidence>
<reference evidence="2 3" key="1">
    <citation type="submission" date="2020-11" db="EMBL/GenBank/DDBJ databases">
        <title>A novel isolate from a Black sea contaminated sediment with potential to produce alkanes: Plantactinospora alkalitolerans sp. nov.</title>
        <authorList>
            <person name="Carro L."/>
            <person name="Veyisoglu A."/>
            <person name="Guven K."/>
            <person name="Schumann P."/>
            <person name="Klenk H.-P."/>
            <person name="Sahin N."/>
        </authorList>
    </citation>
    <scope>NUCLEOTIDE SEQUENCE [LARGE SCALE GENOMIC DNA]</scope>
    <source>
        <strain evidence="2 3">S1510</strain>
    </source>
</reference>
<dbReference type="InterPro" id="IPR046492">
    <property type="entry name" value="DUF6585"/>
</dbReference>
<protein>
    <submittedName>
        <fullName evidence="2">Uncharacterized protein</fullName>
    </submittedName>
</protein>
<name>A0ABS0H3D9_9ACTN</name>
<dbReference type="Pfam" id="PF20226">
    <property type="entry name" value="DUF6585"/>
    <property type="match status" value="1"/>
</dbReference>
<dbReference type="EMBL" id="JADPUN010000256">
    <property type="protein sequence ID" value="MBF9132977.1"/>
    <property type="molecule type" value="Genomic_DNA"/>
</dbReference>
<organism evidence="2 3">
    <name type="scientific">Plantactinospora alkalitolerans</name>
    <dbReference type="NCBI Taxonomy" id="2789879"/>
    <lineage>
        <taxon>Bacteria</taxon>
        <taxon>Bacillati</taxon>
        <taxon>Actinomycetota</taxon>
        <taxon>Actinomycetes</taxon>
        <taxon>Micromonosporales</taxon>
        <taxon>Micromonosporaceae</taxon>
        <taxon>Plantactinospora</taxon>
    </lineage>
</organism>
<evidence type="ECO:0000313" key="3">
    <source>
        <dbReference type="Proteomes" id="UP000638560"/>
    </source>
</evidence>
<keyword evidence="1" id="KW-0472">Membrane</keyword>